<dbReference type="Pfam" id="PF00345">
    <property type="entry name" value="PapD_N"/>
    <property type="match status" value="1"/>
</dbReference>
<dbReference type="GO" id="GO:0071555">
    <property type="term" value="P:cell wall organization"/>
    <property type="evidence" value="ECO:0007669"/>
    <property type="project" value="InterPro"/>
</dbReference>
<dbReference type="AlphaFoldDB" id="A0A5D8Z8K0"/>
<proteinExistence type="predicted"/>
<evidence type="ECO:0000259" key="2">
    <source>
        <dbReference type="Pfam" id="PF00345"/>
    </source>
</evidence>
<dbReference type="InterPro" id="IPR008962">
    <property type="entry name" value="PapD-like_sf"/>
</dbReference>
<dbReference type="EMBL" id="VTRV01000020">
    <property type="protein sequence ID" value="TZF90977.1"/>
    <property type="molecule type" value="Genomic_DNA"/>
</dbReference>
<dbReference type="OrthoDB" id="511700at2"/>
<evidence type="ECO:0000313" key="3">
    <source>
        <dbReference type="EMBL" id="TZF90977.1"/>
    </source>
</evidence>
<dbReference type="GO" id="GO:0030288">
    <property type="term" value="C:outer membrane-bounded periplasmic space"/>
    <property type="evidence" value="ECO:0007669"/>
    <property type="project" value="InterPro"/>
</dbReference>
<dbReference type="RefSeq" id="WP_149351920.1">
    <property type="nucleotide sequence ID" value="NZ_VTRV01000020.1"/>
</dbReference>
<accession>A0A5D8Z8K0</accession>
<feature type="chain" id="PRO_5023088262" evidence="1">
    <location>
        <begin position="22"/>
        <end position="237"/>
    </location>
</feature>
<reference evidence="3 4" key="1">
    <citation type="submission" date="2019-08" db="EMBL/GenBank/DDBJ databases">
        <title>Draft genome sequence of Lysobacter sp. UKS-15.</title>
        <authorList>
            <person name="Im W.-T."/>
        </authorList>
    </citation>
    <scope>NUCLEOTIDE SEQUENCE [LARGE SCALE GENOMIC DNA]</scope>
    <source>
        <strain evidence="3 4">UKS-15</strain>
    </source>
</reference>
<dbReference type="InterPro" id="IPR013783">
    <property type="entry name" value="Ig-like_fold"/>
</dbReference>
<evidence type="ECO:0000256" key="1">
    <source>
        <dbReference type="SAM" id="SignalP"/>
    </source>
</evidence>
<dbReference type="SUPFAM" id="SSF49354">
    <property type="entry name" value="PapD-like"/>
    <property type="match status" value="1"/>
</dbReference>
<feature type="domain" description="Pili assembly chaperone N-terminal" evidence="2">
    <location>
        <begin position="28"/>
        <end position="145"/>
    </location>
</feature>
<dbReference type="PANTHER" id="PTHR30251:SF4">
    <property type="entry name" value="SLR1668 PROTEIN"/>
    <property type="match status" value="1"/>
</dbReference>
<organism evidence="3 4">
    <name type="scientific">Cognatilysobacter lacus</name>
    <dbReference type="NCBI Taxonomy" id="1643323"/>
    <lineage>
        <taxon>Bacteria</taxon>
        <taxon>Pseudomonadati</taxon>
        <taxon>Pseudomonadota</taxon>
        <taxon>Gammaproteobacteria</taxon>
        <taxon>Lysobacterales</taxon>
        <taxon>Lysobacteraceae</taxon>
        <taxon>Cognatilysobacter</taxon>
    </lineage>
</organism>
<dbReference type="InterPro" id="IPR050643">
    <property type="entry name" value="Periplasmic_pilus_chap"/>
</dbReference>
<dbReference type="PANTHER" id="PTHR30251">
    <property type="entry name" value="PILUS ASSEMBLY CHAPERONE"/>
    <property type="match status" value="1"/>
</dbReference>
<feature type="signal peptide" evidence="1">
    <location>
        <begin position="1"/>
        <end position="21"/>
    </location>
</feature>
<keyword evidence="1" id="KW-0732">Signal</keyword>
<name>A0A5D8Z8K0_9GAMM</name>
<evidence type="ECO:0000313" key="4">
    <source>
        <dbReference type="Proteomes" id="UP000323164"/>
    </source>
</evidence>
<sequence>MQTLRALLVASLVLAASAAGTADARGRLQTRQTRVELAPGARAGRIVLANSGDAPLAAQIRVFRWTQRDGDDVLEPATDLVASPQVVEIAAGTDQLVRIVRTAGGPVASEMAYRVIVEELPGDPTHQANSAVAVRMRYLIPAFVQAADAAPEALSCRVEKSVLVCRNDGGHAVQLGASTFVDATGRSIELSEGLLGYVLAGSTRHFPFDAKALANAAPRELKVFLNGAPSTLVLAAP</sequence>
<keyword evidence="4" id="KW-1185">Reference proteome</keyword>
<gene>
    <name evidence="3" type="ORF">FW784_03205</name>
</gene>
<comment type="caution">
    <text evidence="3">The sequence shown here is derived from an EMBL/GenBank/DDBJ whole genome shotgun (WGS) entry which is preliminary data.</text>
</comment>
<dbReference type="InterPro" id="IPR016147">
    <property type="entry name" value="Pili_assmbl_chaperone_N"/>
</dbReference>
<dbReference type="Proteomes" id="UP000323164">
    <property type="component" value="Unassembled WGS sequence"/>
</dbReference>
<protein>
    <submittedName>
        <fullName evidence="3">Molecular chaperone</fullName>
    </submittedName>
</protein>
<dbReference type="Gene3D" id="2.60.40.10">
    <property type="entry name" value="Immunoglobulins"/>
    <property type="match status" value="1"/>
</dbReference>